<comment type="caution">
    <text evidence="4">The sequence shown here is derived from an EMBL/GenBank/DDBJ whole genome shotgun (WGS) entry which is preliminary data.</text>
</comment>
<dbReference type="SUPFAM" id="SSF49265">
    <property type="entry name" value="Fibronectin type III"/>
    <property type="match status" value="1"/>
</dbReference>
<dbReference type="Gene3D" id="2.60.40.10">
    <property type="entry name" value="Immunoglobulins"/>
    <property type="match status" value="1"/>
</dbReference>
<proteinExistence type="predicted"/>
<feature type="signal peptide" evidence="2">
    <location>
        <begin position="1"/>
        <end position="24"/>
    </location>
</feature>
<evidence type="ECO:0000256" key="1">
    <source>
        <dbReference type="ARBA" id="ARBA00022737"/>
    </source>
</evidence>
<dbReference type="EMBL" id="SJPO01000002">
    <property type="protein sequence ID" value="TWT78425.1"/>
    <property type="molecule type" value="Genomic_DNA"/>
</dbReference>
<gene>
    <name evidence="4" type="ORF">Pla123a_12170</name>
</gene>
<evidence type="ECO:0000256" key="2">
    <source>
        <dbReference type="SAM" id="SignalP"/>
    </source>
</evidence>
<dbReference type="InterPro" id="IPR003961">
    <property type="entry name" value="FN3_dom"/>
</dbReference>
<keyword evidence="4" id="KW-0456">Lyase</keyword>
<dbReference type="Pfam" id="PF01520">
    <property type="entry name" value="Amidase_3"/>
    <property type="match status" value="1"/>
</dbReference>
<organism evidence="4 5">
    <name type="scientific">Posidoniimonas polymericola</name>
    <dbReference type="NCBI Taxonomy" id="2528002"/>
    <lineage>
        <taxon>Bacteria</taxon>
        <taxon>Pseudomonadati</taxon>
        <taxon>Planctomycetota</taxon>
        <taxon>Planctomycetia</taxon>
        <taxon>Pirellulales</taxon>
        <taxon>Lacipirellulaceae</taxon>
        <taxon>Posidoniimonas</taxon>
    </lineage>
</organism>
<protein>
    <submittedName>
        <fullName evidence="4">AmiA-like protein</fullName>
        <ecNumber evidence="4">4.2.2.12</ecNumber>
    </submittedName>
</protein>
<reference evidence="4 5" key="1">
    <citation type="submission" date="2019-02" db="EMBL/GenBank/DDBJ databases">
        <title>Deep-cultivation of Planctomycetes and their phenomic and genomic characterization uncovers novel biology.</title>
        <authorList>
            <person name="Wiegand S."/>
            <person name="Jogler M."/>
            <person name="Boedeker C."/>
            <person name="Pinto D."/>
            <person name="Vollmers J."/>
            <person name="Rivas-Marin E."/>
            <person name="Kohn T."/>
            <person name="Peeters S.H."/>
            <person name="Heuer A."/>
            <person name="Rast P."/>
            <person name="Oberbeckmann S."/>
            <person name="Bunk B."/>
            <person name="Jeske O."/>
            <person name="Meyerdierks A."/>
            <person name="Storesund J.E."/>
            <person name="Kallscheuer N."/>
            <person name="Luecker S."/>
            <person name="Lage O.M."/>
            <person name="Pohl T."/>
            <person name="Merkel B.J."/>
            <person name="Hornburger P."/>
            <person name="Mueller R.-W."/>
            <person name="Bruemmer F."/>
            <person name="Labrenz M."/>
            <person name="Spormann A.M."/>
            <person name="Op Den Camp H."/>
            <person name="Overmann J."/>
            <person name="Amann R."/>
            <person name="Jetten M.S.M."/>
            <person name="Mascher T."/>
            <person name="Medema M.H."/>
            <person name="Devos D.P."/>
            <person name="Kaster A.-K."/>
            <person name="Ovreas L."/>
            <person name="Rohde M."/>
            <person name="Galperin M.Y."/>
            <person name="Jogler C."/>
        </authorList>
    </citation>
    <scope>NUCLEOTIDE SEQUENCE [LARGE SCALE GENOMIC DNA]</scope>
    <source>
        <strain evidence="4 5">Pla123a</strain>
    </source>
</reference>
<dbReference type="InterPro" id="IPR013783">
    <property type="entry name" value="Ig-like_fold"/>
</dbReference>
<dbReference type="PANTHER" id="PTHR13817">
    <property type="entry name" value="TITIN"/>
    <property type="match status" value="1"/>
</dbReference>
<sequence length="800" mass="85633" precursor="true">MKQIMRTPMLTLAALAATACAAFAADPNIELGPVDVGGRPTGALSGKIVYVHGGHGYTANNKSDGAWSTQRPLLLGMVEDLGNKDQMDFFVDHIFRAGATVVPLRPVGAQANEVVMDNTDPGVTFHGDWKPGQSGVYFGAKDAEPYRFATTTAAETATAVYRPDLPAAGVWPVYTWVTSGDNRAVDQTYAVHHAGGTTTVTINHRRVGHGPVYLGSYYFEKGNAGSVTISNASSEPGSVVVADMIRFGNGRGDIDRGGGVSGQPREDEAALYWVMWHAGHAQGIPIDSYRRTDDDRLGTISLTPRFAKYMNNEAHGPAEDRVFVSFHSNAGSGKNRGVLGLRNGNNYATSETPHQRLLAETLARQINDDLIAQPGRFEHDWFDRGKVVTLDRADIEFGELNNKYIDDEFDATIIETGFHDNEPDSQMLRDPRVRDAIAKASCQGLIKYFHEIDNGATPLTSPPETPLELSVHTSQNGVATLTWQPPASGEVAGDPPSGYVVYTSENGRGFDGGRRVLGAKTTAFSVAGLEPAKAYAFRVAAYNAGGESAPTEALPCVATNGGKRVLVVDGFDRWDRYLNDTQPHYEGGHADRVRTRVDNPRLGAATTAAAVAEANSRLGVDGASNEAVAAGAVDLSRYDAVFWVLGEESSRDRTFDADEQAATRAYVESGGAMFVSGADLAWDLDHLNHGRDFCHEVLGVEYVADSPSGADASGIEGSALAGVQFPLVQRGEAKPTSDVIRPHGGSQPALTFGGDQTAAVQRTDGKQRVIAMTTPLESIDDQQTRKSVVAAALRYFQLAE</sequence>
<dbReference type="InterPro" id="IPR050964">
    <property type="entry name" value="Striated_Muscle_Regulatory"/>
</dbReference>
<evidence type="ECO:0000259" key="3">
    <source>
        <dbReference type="PROSITE" id="PS50853"/>
    </source>
</evidence>
<dbReference type="Pfam" id="PF25275">
    <property type="entry name" value="Golvesin_C"/>
    <property type="match status" value="1"/>
</dbReference>
<evidence type="ECO:0000313" key="5">
    <source>
        <dbReference type="Proteomes" id="UP000318478"/>
    </source>
</evidence>
<dbReference type="InterPro" id="IPR002508">
    <property type="entry name" value="MurNAc-LAA_cat"/>
</dbReference>
<dbReference type="EC" id="4.2.2.12" evidence="4"/>
<dbReference type="SMART" id="SM00060">
    <property type="entry name" value="FN3"/>
    <property type="match status" value="1"/>
</dbReference>
<accession>A0A5C5YTW7</accession>
<dbReference type="GO" id="GO:0009253">
    <property type="term" value="P:peptidoglycan catabolic process"/>
    <property type="evidence" value="ECO:0007669"/>
    <property type="project" value="InterPro"/>
</dbReference>
<dbReference type="InterPro" id="IPR036116">
    <property type="entry name" value="FN3_sf"/>
</dbReference>
<keyword evidence="5" id="KW-1185">Reference proteome</keyword>
<name>A0A5C5YTW7_9BACT</name>
<dbReference type="GO" id="GO:0047492">
    <property type="term" value="F:xanthan lyase activity"/>
    <property type="evidence" value="ECO:0007669"/>
    <property type="project" value="UniProtKB-EC"/>
</dbReference>
<dbReference type="PANTHER" id="PTHR13817:SF166">
    <property type="entry name" value="NEURONAL IGCAM-RELATED"/>
    <property type="match status" value="1"/>
</dbReference>
<dbReference type="CDD" id="cd00063">
    <property type="entry name" value="FN3"/>
    <property type="match status" value="1"/>
</dbReference>
<dbReference type="Gene3D" id="3.40.630.40">
    <property type="entry name" value="Zn-dependent exopeptidases"/>
    <property type="match status" value="1"/>
</dbReference>
<dbReference type="Proteomes" id="UP000318478">
    <property type="component" value="Unassembled WGS sequence"/>
</dbReference>
<dbReference type="AlphaFoldDB" id="A0A5C5YTW7"/>
<dbReference type="PROSITE" id="PS51257">
    <property type="entry name" value="PROKAR_LIPOPROTEIN"/>
    <property type="match status" value="1"/>
</dbReference>
<feature type="domain" description="Fibronectin type-III" evidence="3">
    <location>
        <begin position="465"/>
        <end position="562"/>
    </location>
</feature>
<dbReference type="InterPro" id="IPR033803">
    <property type="entry name" value="CBD-like_Golvesin-Xly"/>
</dbReference>
<keyword evidence="2" id="KW-0732">Signal</keyword>
<keyword evidence="1" id="KW-0677">Repeat</keyword>
<dbReference type="SUPFAM" id="SSF53187">
    <property type="entry name" value="Zn-dependent exopeptidases"/>
    <property type="match status" value="1"/>
</dbReference>
<dbReference type="PROSITE" id="PS50853">
    <property type="entry name" value="FN3"/>
    <property type="match status" value="1"/>
</dbReference>
<evidence type="ECO:0000313" key="4">
    <source>
        <dbReference type="EMBL" id="TWT78425.1"/>
    </source>
</evidence>
<dbReference type="Pfam" id="PF00041">
    <property type="entry name" value="fn3"/>
    <property type="match status" value="1"/>
</dbReference>
<dbReference type="GO" id="GO:0008745">
    <property type="term" value="F:N-acetylmuramoyl-L-alanine amidase activity"/>
    <property type="evidence" value="ECO:0007669"/>
    <property type="project" value="InterPro"/>
</dbReference>
<feature type="chain" id="PRO_5022825601" evidence="2">
    <location>
        <begin position="25"/>
        <end position="800"/>
    </location>
</feature>